<dbReference type="InterPro" id="IPR058792">
    <property type="entry name" value="Beta-barrel_RND_2"/>
</dbReference>
<dbReference type="PANTHER" id="PTHR30469">
    <property type="entry name" value="MULTIDRUG RESISTANCE PROTEIN MDTA"/>
    <property type="match status" value="1"/>
</dbReference>
<feature type="compositionally biased region" description="Pro residues" evidence="3">
    <location>
        <begin position="24"/>
        <end position="34"/>
    </location>
</feature>
<feature type="domain" description="CusB-like beta-barrel" evidence="4">
    <location>
        <begin position="219"/>
        <end position="289"/>
    </location>
</feature>
<dbReference type="KEGG" id="acp:A2cp1_2782"/>
<feature type="compositionally biased region" description="Low complexity" evidence="3">
    <location>
        <begin position="35"/>
        <end position="44"/>
    </location>
</feature>
<sequence>MPPLRPALLLAIAATACGRRGADRPPPPPAPATAPAPAAGPAAAAAHLAAPERIRFAPRVTATGTLKARQASALAVSVAGTLERVAVRRGQEVREGALLAALDPGAAAAAVRQAEAAVAAARAQLALAEDALARTERLRREEGASEAQATQARAQRDLVAAHLAAAQAQAEQARVHLSHHRLVAPFPGVVTRVPDGVGIAVSPGVPLVTLVTTRELVLETSLTQSEAAELRPGARATVSVPGTGARAADAVVTVVVPAVDPATNRVPVEIAVANAGGRFLANAYARAELPRGAEREAWRVPAAALVQRAGGHAVWVAGGDGRARTLPVRLLAEDGETAVVLPEGGAWPEGLRVVTDPPVGLAEGTAVAQVRG</sequence>
<dbReference type="Gene3D" id="1.10.287.470">
    <property type="entry name" value="Helix hairpin bin"/>
    <property type="match status" value="1"/>
</dbReference>
<accession>B8JE54</accession>
<dbReference type="Gene3D" id="2.40.420.20">
    <property type="match status" value="1"/>
</dbReference>
<reference evidence="5" key="1">
    <citation type="submission" date="2009-01" db="EMBL/GenBank/DDBJ databases">
        <title>Complete sequence of Anaeromyxobacter dehalogenans 2CP-1.</title>
        <authorList>
            <consortium name="US DOE Joint Genome Institute"/>
            <person name="Lucas S."/>
            <person name="Copeland A."/>
            <person name="Lapidus A."/>
            <person name="Glavina del Rio T."/>
            <person name="Dalin E."/>
            <person name="Tice H."/>
            <person name="Bruce D."/>
            <person name="Goodwin L."/>
            <person name="Pitluck S."/>
            <person name="Saunders E."/>
            <person name="Brettin T."/>
            <person name="Detter J.C."/>
            <person name="Han C."/>
            <person name="Larimer F."/>
            <person name="Land M."/>
            <person name="Hauser L."/>
            <person name="Kyrpides N."/>
            <person name="Ovchinnikova G."/>
            <person name="Beliaev A.S."/>
            <person name="Richardson P."/>
        </authorList>
    </citation>
    <scope>NUCLEOTIDE SEQUENCE</scope>
    <source>
        <strain evidence="5">2CP-1</strain>
    </source>
</reference>
<dbReference type="GO" id="GO:0015562">
    <property type="term" value="F:efflux transmembrane transporter activity"/>
    <property type="evidence" value="ECO:0007669"/>
    <property type="project" value="TreeGrafter"/>
</dbReference>
<protein>
    <submittedName>
        <fullName evidence="5">Efflux transporter, RND family, MFP subunit</fullName>
    </submittedName>
</protein>
<evidence type="ECO:0000313" key="5">
    <source>
        <dbReference type="EMBL" id="ACL66119.1"/>
    </source>
</evidence>
<dbReference type="RefSeq" id="WP_012633879.1">
    <property type="nucleotide sequence ID" value="NC_011891.1"/>
</dbReference>
<dbReference type="Proteomes" id="UP000007089">
    <property type="component" value="Chromosome"/>
</dbReference>
<proteinExistence type="inferred from homology"/>
<comment type="similarity">
    <text evidence="1">Belongs to the membrane fusion protein (MFP) (TC 8.A.1) family.</text>
</comment>
<dbReference type="InterPro" id="IPR006143">
    <property type="entry name" value="RND_pump_MFP"/>
</dbReference>
<gene>
    <name evidence="5" type="ordered locus">A2cp1_2782</name>
</gene>
<dbReference type="Pfam" id="PF25954">
    <property type="entry name" value="Beta-barrel_RND_2"/>
    <property type="match status" value="1"/>
</dbReference>
<dbReference type="PANTHER" id="PTHR30469:SF15">
    <property type="entry name" value="HLYD FAMILY OF SECRETION PROTEINS"/>
    <property type="match status" value="1"/>
</dbReference>
<dbReference type="Gene3D" id="2.40.30.170">
    <property type="match status" value="1"/>
</dbReference>
<evidence type="ECO:0000256" key="3">
    <source>
        <dbReference type="SAM" id="MobiDB-lite"/>
    </source>
</evidence>
<evidence type="ECO:0000256" key="2">
    <source>
        <dbReference type="SAM" id="Coils"/>
    </source>
</evidence>
<keyword evidence="6" id="KW-1185">Reference proteome</keyword>
<feature type="region of interest" description="Disordered" evidence="3">
    <location>
        <begin position="19"/>
        <end position="44"/>
    </location>
</feature>
<dbReference type="EMBL" id="CP001359">
    <property type="protein sequence ID" value="ACL66119.1"/>
    <property type="molecule type" value="Genomic_DNA"/>
</dbReference>
<dbReference type="AlphaFoldDB" id="B8JE54"/>
<dbReference type="PROSITE" id="PS51257">
    <property type="entry name" value="PROKAR_LIPOPROTEIN"/>
    <property type="match status" value="1"/>
</dbReference>
<dbReference type="SUPFAM" id="SSF111369">
    <property type="entry name" value="HlyD-like secretion proteins"/>
    <property type="match status" value="1"/>
</dbReference>
<organism evidence="5 6">
    <name type="scientific">Anaeromyxobacter dehalogenans (strain ATCC BAA-258 / DSM 21875 / 2CP-1)</name>
    <dbReference type="NCBI Taxonomy" id="455488"/>
    <lineage>
        <taxon>Bacteria</taxon>
        <taxon>Pseudomonadati</taxon>
        <taxon>Myxococcota</taxon>
        <taxon>Myxococcia</taxon>
        <taxon>Myxococcales</taxon>
        <taxon>Cystobacterineae</taxon>
        <taxon>Anaeromyxobacteraceae</taxon>
        <taxon>Anaeromyxobacter</taxon>
    </lineage>
</organism>
<dbReference type="GO" id="GO:1990281">
    <property type="term" value="C:efflux pump complex"/>
    <property type="evidence" value="ECO:0007669"/>
    <property type="project" value="TreeGrafter"/>
</dbReference>
<dbReference type="HOGENOM" id="CLU_018816_1_4_7"/>
<name>B8JE54_ANAD2</name>
<keyword evidence="2" id="KW-0175">Coiled coil</keyword>
<dbReference type="Gene3D" id="2.40.50.100">
    <property type="match status" value="1"/>
</dbReference>
<evidence type="ECO:0000313" key="6">
    <source>
        <dbReference type="Proteomes" id="UP000007089"/>
    </source>
</evidence>
<evidence type="ECO:0000259" key="4">
    <source>
        <dbReference type="Pfam" id="PF25954"/>
    </source>
</evidence>
<dbReference type="NCBIfam" id="TIGR01730">
    <property type="entry name" value="RND_mfp"/>
    <property type="match status" value="1"/>
</dbReference>
<feature type="coiled-coil region" evidence="2">
    <location>
        <begin position="111"/>
        <end position="138"/>
    </location>
</feature>
<evidence type="ECO:0000256" key="1">
    <source>
        <dbReference type="ARBA" id="ARBA00009477"/>
    </source>
</evidence>